<dbReference type="SUPFAM" id="SSF140500">
    <property type="entry name" value="BAS1536-like"/>
    <property type="match status" value="1"/>
</dbReference>
<reference evidence="1 2" key="1">
    <citation type="submission" date="2022-11" db="EMBL/GenBank/DDBJ databases">
        <title>Study of microbial diversity in lake waters.</title>
        <authorList>
            <person name="Zhang J."/>
        </authorList>
    </citation>
    <scope>NUCLEOTIDE SEQUENCE [LARGE SCALE GENOMIC DNA]</scope>
    <source>
        <strain evidence="1 2">DT12</strain>
    </source>
</reference>
<dbReference type="InterPro" id="IPR037208">
    <property type="entry name" value="Spo0E-like_sf"/>
</dbReference>
<dbReference type="EMBL" id="JAPMLT010000001">
    <property type="protein sequence ID" value="MCX7568439.1"/>
    <property type="molecule type" value="Genomic_DNA"/>
</dbReference>
<gene>
    <name evidence="1" type="ORF">OS242_00435</name>
</gene>
<dbReference type="InterPro" id="IPR036638">
    <property type="entry name" value="HLH_DNA-bd_sf"/>
</dbReference>
<evidence type="ECO:0000313" key="1">
    <source>
        <dbReference type="EMBL" id="MCX7568439.1"/>
    </source>
</evidence>
<accession>A0ABT3WUU0</accession>
<dbReference type="Gene3D" id="4.10.280.10">
    <property type="entry name" value="Helix-loop-helix DNA-binding domain"/>
    <property type="match status" value="1"/>
</dbReference>
<organism evidence="1 2">
    <name type="scientific">Tumebacillus lacus</name>
    <dbReference type="NCBI Taxonomy" id="2995335"/>
    <lineage>
        <taxon>Bacteria</taxon>
        <taxon>Bacillati</taxon>
        <taxon>Bacillota</taxon>
        <taxon>Bacilli</taxon>
        <taxon>Bacillales</taxon>
        <taxon>Alicyclobacillaceae</taxon>
        <taxon>Tumebacillus</taxon>
    </lineage>
</organism>
<dbReference type="Pfam" id="PF09388">
    <property type="entry name" value="SpoOE-like"/>
    <property type="match status" value="1"/>
</dbReference>
<sequence length="62" mass="7524">MSGISLQIETLRQKLLEMVDVHRGDFLHPNVLRISQELDLLIVRVQETRRRERQSEERVYHR</sequence>
<name>A0ABT3WUU0_9BACL</name>
<dbReference type="Proteomes" id="UP001208017">
    <property type="component" value="Unassembled WGS sequence"/>
</dbReference>
<comment type="caution">
    <text evidence="1">The sequence shown here is derived from an EMBL/GenBank/DDBJ whole genome shotgun (WGS) entry which is preliminary data.</text>
</comment>
<dbReference type="RefSeq" id="WP_267149687.1">
    <property type="nucleotide sequence ID" value="NZ_JAPMLT010000001.1"/>
</dbReference>
<proteinExistence type="predicted"/>
<dbReference type="InterPro" id="IPR018540">
    <property type="entry name" value="Spo0E-like"/>
</dbReference>
<protein>
    <submittedName>
        <fullName evidence="1">Aspartyl-phosphate phosphatase Spo0E family protein</fullName>
    </submittedName>
</protein>
<evidence type="ECO:0000313" key="2">
    <source>
        <dbReference type="Proteomes" id="UP001208017"/>
    </source>
</evidence>
<keyword evidence="2" id="KW-1185">Reference proteome</keyword>